<reference evidence="2 3" key="1">
    <citation type="submission" date="2016-12" db="EMBL/GenBank/DDBJ databases">
        <title>Genomic comparison of strains in the 'Actinomyces naeslundii' group.</title>
        <authorList>
            <person name="Mughal S.R."/>
            <person name="Do T."/>
            <person name="Gilbert S.C."/>
            <person name="Witherden E.A."/>
            <person name="Didelot X."/>
            <person name="Beighton D."/>
        </authorList>
    </citation>
    <scope>NUCLEOTIDE SEQUENCE [LARGE SCALE GENOMIC DNA]</scope>
    <source>
        <strain evidence="2 3">NCTC 10301</strain>
    </source>
</reference>
<dbReference type="Pfam" id="PF04230">
    <property type="entry name" value="PS_pyruv_trans"/>
    <property type="match status" value="1"/>
</dbReference>
<sequence length="327" mass="37089">MKHILLLDTSVGSLNMGDEIIGRSIEVNWPDLFSFNYVMRLATHTPMYTPVQNLLYKRKLSIFKGADIKFLCGTNALYTNMLRPLPAWNINYINCRMAAGTVCLGVGAGVNSRGVNLYTRALYRKVLARDVVHSARDERSKRLLESLGFRAWNTGCPTLWGLTPDHCEAIVRTKGDEVVFTLTSYHPDPRKDRAMIDVLRRHYFRLHFWPQSINDLDYLQSLGAADDVEIVPPNLAGFRAVLGRGADYVGNRLHGGIFALQRRRRAIIVAIDYRAREMGKDYSLPLVERDSIETDLADLVESSWATRIHGLDFNLIETWKAQFGVGE</sequence>
<dbReference type="EMBL" id="MSRR01000043">
    <property type="protein sequence ID" value="OMG31302.1"/>
    <property type="molecule type" value="Genomic_DNA"/>
</dbReference>
<name>A0A854EC91_ACTNA</name>
<proteinExistence type="predicted"/>
<accession>A0A854EC91</accession>
<protein>
    <submittedName>
        <fullName evidence="2">Capsular biosynthesis protein</fullName>
    </submittedName>
</protein>
<evidence type="ECO:0000313" key="3">
    <source>
        <dbReference type="Proteomes" id="UP000187035"/>
    </source>
</evidence>
<gene>
    <name evidence="2" type="ORF">BKH33_13285</name>
</gene>
<evidence type="ECO:0000313" key="2">
    <source>
        <dbReference type="EMBL" id="OMG31302.1"/>
    </source>
</evidence>
<organism evidence="2 3">
    <name type="scientific">Actinomyces naeslundii</name>
    <dbReference type="NCBI Taxonomy" id="1655"/>
    <lineage>
        <taxon>Bacteria</taxon>
        <taxon>Bacillati</taxon>
        <taxon>Actinomycetota</taxon>
        <taxon>Actinomycetes</taxon>
        <taxon>Actinomycetales</taxon>
        <taxon>Actinomycetaceae</taxon>
        <taxon>Actinomyces</taxon>
    </lineage>
</organism>
<evidence type="ECO:0000259" key="1">
    <source>
        <dbReference type="Pfam" id="PF04230"/>
    </source>
</evidence>
<feature type="domain" description="Polysaccharide pyruvyl transferase" evidence="1">
    <location>
        <begin position="51"/>
        <end position="272"/>
    </location>
</feature>
<comment type="caution">
    <text evidence="2">The sequence shown here is derived from an EMBL/GenBank/DDBJ whole genome shotgun (WGS) entry which is preliminary data.</text>
</comment>
<dbReference type="InterPro" id="IPR007345">
    <property type="entry name" value="Polysacch_pyruvyl_Trfase"/>
</dbReference>
<dbReference type="Proteomes" id="UP000187035">
    <property type="component" value="Unassembled WGS sequence"/>
</dbReference>
<dbReference type="AlphaFoldDB" id="A0A854EC91"/>